<feature type="compositionally biased region" description="Low complexity" evidence="1">
    <location>
        <begin position="62"/>
        <end position="73"/>
    </location>
</feature>
<dbReference type="PANTHER" id="PTHR38477:SF1">
    <property type="entry name" value="MUREIN L,D-TRANSPEPTIDASE CATALYTIC DOMAIN FAMILY PROTEIN"/>
    <property type="match status" value="1"/>
</dbReference>
<dbReference type="AlphaFoldDB" id="A0A3S0HC00"/>
<sequence>MRTDGLPQRPGRGAKVQRKPPPPGAESLPRMRSLTTLAGLELSALAAFGPLTGCQSPAPGQAPTVASAVAPAAGPDPVPAAPPRPLVAKWLPHLPDSLQPGPVAALPGVPDSVHSAMQALQQQLGPAAATLRPAVLERAVLGYRELRRQGELRGPQVLAVADMELPSSEPRLWVIDLKRQQLLLHSHVTHGRGSGGLRARRFSDRLKSACTALGFYRTGETYQGKHGLSRRLHGLDKGQNGHALRRYVVLHAADYASAAYLQQHGQLGNSRGCPALPPDKYRAVIGSLAAGSCLFIYAPEAAYTSVWLPADSAPLARR</sequence>
<proteinExistence type="predicted"/>
<comment type="caution">
    <text evidence="2">The sequence shown here is derived from an EMBL/GenBank/DDBJ whole genome shotgun (WGS) entry which is preliminary data.</text>
</comment>
<dbReference type="EMBL" id="RXOF01000001">
    <property type="protein sequence ID" value="RTQ53172.1"/>
    <property type="molecule type" value="Genomic_DNA"/>
</dbReference>
<feature type="region of interest" description="Disordered" evidence="1">
    <location>
        <begin position="59"/>
        <end position="81"/>
    </location>
</feature>
<evidence type="ECO:0008006" key="4">
    <source>
        <dbReference type="Google" id="ProtNLM"/>
    </source>
</evidence>
<dbReference type="Proteomes" id="UP000282184">
    <property type="component" value="Unassembled WGS sequence"/>
</dbReference>
<feature type="region of interest" description="Disordered" evidence="1">
    <location>
        <begin position="1"/>
        <end position="30"/>
    </location>
</feature>
<dbReference type="Pfam" id="PF13645">
    <property type="entry name" value="YkuD_2"/>
    <property type="match status" value="1"/>
</dbReference>
<evidence type="ECO:0000313" key="2">
    <source>
        <dbReference type="EMBL" id="RTQ53172.1"/>
    </source>
</evidence>
<accession>A0A3S0HC00</accession>
<protein>
    <recommendedName>
        <fullName evidence="4">Murein L,D-transpeptidase catalytic domain family protein</fullName>
    </recommendedName>
</protein>
<dbReference type="PANTHER" id="PTHR38477">
    <property type="entry name" value="HYPOTHETICAL EXPORTED PROTEIN"/>
    <property type="match status" value="1"/>
</dbReference>
<evidence type="ECO:0000256" key="1">
    <source>
        <dbReference type="SAM" id="MobiDB-lite"/>
    </source>
</evidence>
<name>A0A3S0HC00_9BACT</name>
<dbReference type="OrthoDB" id="9815195at2"/>
<keyword evidence="3" id="KW-1185">Reference proteome</keyword>
<reference evidence="2 3" key="1">
    <citation type="submission" date="2018-12" db="EMBL/GenBank/DDBJ databases">
        <title>Hymenobacter gummosus sp. nov., isolated from a spring.</title>
        <authorList>
            <person name="Nie L."/>
        </authorList>
    </citation>
    <scope>NUCLEOTIDE SEQUENCE [LARGE SCALE GENOMIC DNA]</scope>
    <source>
        <strain evidence="2 3">KCTC 52166</strain>
    </source>
</reference>
<dbReference type="InterPro" id="IPR032676">
    <property type="entry name" value="YkuD_2"/>
</dbReference>
<gene>
    <name evidence="2" type="ORF">EJV47_00065</name>
</gene>
<evidence type="ECO:0000313" key="3">
    <source>
        <dbReference type="Proteomes" id="UP000282184"/>
    </source>
</evidence>
<organism evidence="2 3">
    <name type="scientific">Hymenobacter gummosus</name>
    <dbReference type="NCBI Taxonomy" id="1776032"/>
    <lineage>
        <taxon>Bacteria</taxon>
        <taxon>Pseudomonadati</taxon>
        <taxon>Bacteroidota</taxon>
        <taxon>Cytophagia</taxon>
        <taxon>Cytophagales</taxon>
        <taxon>Hymenobacteraceae</taxon>
        <taxon>Hymenobacter</taxon>
    </lineage>
</organism>